<evidence type="ECO:0000256" key="8">
    <source>
        <dbReference type="PROSITE-ProRule" id="PRU00339"/>
    </source>
</evidence>
<dbReference type="SMART" id="SM00028">
    <property type="entry name" value="TPR"/>
    <property type="match status" value="4"/>
</dbReference>
<evidence type="ECO:0000256" key="5">
    <source>
        <dbReference type="ARBA" id="ARBA00022803"/>
    </source>
</evidence>
<keyword evidence="6" id="KW-0969">Cilium</keyword>
<keyword evidence="7" id="KW-0966">Cell projection</keyword>
<proteinExistence type="inferred from homology"/>
<evidence type="ECO:0000256" key="1">
    <source>
        <dbReference type="ARBA" id="ARBA00004138"/>
    </source>
</evidence>
<evidence type="ECO:0000313" key="10">
    <source>
        <dbReference type="Proteomes" id="UP000886520"/>
    </source>
</evidence>
<dbReference type="FunFam" id="1.25.40.10:FF:000186">
    <property type="entry name" value="Tetratricopeptide repeat domain 30A"/>
    <property type="match status" value="1"/>
</dbReference>
<dbReference type="OrthoDB" id="1904289at2759"/>
<sequence length="649" mass="74149">MAKLHAGGNLTALVYGYIRDSLHTKAINVLEEKLLWFPDSHAALSLLGYCHYYLGDFCTAASAYEKLVQLQPMEQKHQIYLAQSLYKASMLGASEKACLVVNGQCERVESLKACIKYEQHDIAGSRQIWDHSSDENLDASINLGCCLFKEEAYEEALERFIDGSASMKFQADLAYNKALCLYHLKQYVEALKVLLDIIDHGVQDYPELSVGSQMEGMELWSVGNSQALNSSKLVEVFNLKAAIEYVTGNIDAAKLALKDMPPRNEEELDSVTLHNQALFYMDVDPAAGFRKLNFLIQNPPFPPEAYRNLLLLYSKPSHRFTELASMLMADHEELTSKVLPQDLHDYLNAVIVSQTSIVESYQRLSELAVRYGEAMRRLTKQIQDTHISKNCEGHRKSLLDYENLLDNYVPVIMAMAKIFWDKGNYTQVDRIFQQSTDLCSEHPIWRLNVAHNIFMQDNTYDEAIQYYEPIVKNSGDNILSAPAIVLANLCVSYIMTSRNEEAEELMRKIEKEEERAHYEDPEKQCLHLCIVNLVIGTLYCAKQNFEFGISRIIKSLDPISRKLDSETWFYAKRCFLALADNLTKQMIMLRDSTYVDIDEFLDMVDLNAKKMFAHTVGFEMSDPDDASTQKVTISQEAKLLKRIFLKCRQ</sequence>
<comment type="caution">
    <text evidence="9">The sequence shown here is derived from an EMBL/GenBank/DDBJ whole genome shotgun (WGS) entry which is preliminary data.</text>
</comment>
<dbReference type="EMBL" id="JABFUD020000022">
    <property type="protein sequence ID" value="KAI5062565.1"/>
    <property type="molecule type" value="Genomic_DNA"/>
</dbReference>
<keyword evidence="4" id="KW-0970">Cilium biogenesis/degradation</keyword>
<organism evidence="9 10">
    <name type="scientific">Adiantum capillus-veneris</name>
    <name type="common">Maidenhair fern</name>
    <dbReference type="NCBI Taxonomy" id="13818"/>
    <lineage>
        <taxon>Eukaryota</taxon>
        <taxon>Viridiplantae</taxon>
        <taxon>Streptophyta</taxon>
        <taxon>Embryophyta</taxon>
        <taxon>Tracheophyta</taxon>
        <taxon>Polypodiopsida</taxon>
        <taxon>Polypodiidae</taxon>
        <taxon>Polypodiales</taxon>
        <taxon>Pteridineae</taxon>
        <taxon>Pteridaceae</taxon>
        <taxon>Vittarioideae</taxon>
        <taxon>Adiantum</taxon>
    </lineage>
</organism>
<dbReference type="InterPro" id="IPR019734">
    <property type="entry name" value="TPR_rpt"/>
</dbReference>
<dbReference type="PANTHER" id="PTHR20931">
    <property type="entry name" value="TETRATRICOPEPTIDE REPEAT PROTEIN 30"/>
    <property type="match status" value="1"/>
</dbReference>
<evidence type="ECO:0000256" key="6">
    <source>
        <dbReference type="ARBA" id="ARBA00023069"/>
    </source>
</evidence>
<dbReference type="GO" id="GO:0005879">
    <property type="term" value="C:axonemal microtubule"/>
    <property type="evidence" value="ECO:0007669"/>
    <property type="project" value="TreeGrafter"/>
</dbReference>
<accession>A0A9D4U7I5</accession>
<evidence type="ECO:0000256" key="7">
    <source>
        <dbReference type="ARBA" id="ARBA00023273"/>
    </source>
</evidence>
<comment type="similarity">
    <text evidence="2">Belongs to the TTC30/dfy-1/fleer family.</text>
</comment>
<evidence type="ECO:0000256" key="3">
    <source>
        <dbReference type="ARBA" id="ARBA00022737"/>
    </source>
</evidence>
<dbReference type="InterPro" id="IPR039941">
    <property type="entry name" value="TT30"/>
</dbReference>
<dbReference type="Gene3D" id="1.25.40.10">
    <property type="entry name" value="Tetratricopeptide repeat domain"/>
    <property type="match status" value="3"/>
</dbReference>
<protein>
    <submittedName>
        <fullName evidence="9">Uncharacterized protein</fullName>
    </submittedName>
</protein>
<keyword evidence="10" id="KW-1185">Reference proteome</keyword>
<feature type="repeat" description="TPR" evidence="8">
    <location>
        <begin position="41"/>
        <end position="74"/>
    </location>
</feature>
<dbReference type="AlphaFoldDB" id="A0A9D4U7I5"/>
<dbReference type="PROSITE" id="PS50005">
    <property type="entry name" value="TPR"/>
    <property type="match status" value="1"/>
</dbReference>
<dbReference type="GO" id="GO:0030992">
    <property type="term" value="C:intraciliary transport particle B"/>
    <property type="evidence" value="ECO:0007669"/>
    <property type="project" value="TreeGrafter"/>
</dbReference>
<gene>
    <name evidence="9" type="ORF">GOP47_0023104</name>
</gene>
<evidence type="ECO:0000256" key="2">
    <source>
        <dbReference type="ARBA" id="ARBA00009522"/>
    </source>
</evidence>
<dbReference type="SUPFAM" id="SSF48452">
    <property type="entry name" value="TPR-like"/>
    <property type="match status" value="1"/>
</dbReference>
<dbReference type="PANTHER" id="PTHR20931:SF0">
    <property type="entry name" value="TETRATRICOPEPTIDE REPEAT PROTEIN 30"/>
    <property type="match status" value="1"/>
</dbReference>
<dbReference type="GO" id="GO:0042073">
    <property type="term" value="P:intraciliary transport"/>
    <property type="evidence" value="ECO:0007669"/>
    <property type="project" value="TreeGrafter"/>
</dbReference>
<dbReference type="Proteomes" id="UP000886520">
    <property type="component" value="Chromosome 22"/>
</dbReference>
<keyword evidence="3" id="KW-0677">Repeat</keyword>
<name>A0A9D4U7I5_ADICA</name>
<evidence type="ECO:0000313" key="9">
    <source>
        <dbReference type="EMBL" id="KAI5062565.1"/>
    </source>
</evidence>
<evidence type="ECO:0000256" key="4">
    <source>
        <dbReference type="ARBA" id="ARBA00022794"/>
    </source>
</evidence>
<dbReference type="Pfam" id="PF13432">
    <property type="entry name" value="TPR_16"/>
    <property type="match status" value="1"/>
</dbReference>
<dbReference type="GO" id="GO:0120170">
    <property type="term" value="F:intraciliary transport particle B binding"/>
    <property type="evidence" value="ECO:0007669"/>
    <property type="project" value="TreeGrafter"/>
</dbReference>
<comment type="subcellular location">
    <subcellularLocation>
        <location evidence="1">Cell projection</location>
        <location evidence="1">Cilium</location>
    </subcellularLocation>
</comment>
<dbReference type="InterPro" id="IPR011990">
    <property type="entry name" value="TPR-like_helical_dom_sf"/>
</dbReference>
<reference evidence="9" key="1">
    <citation type="submission" date="2021-01" db="EMBL/GenBank/DDBJ databases">
        <title>Adiantum capillus-veneris genome.</title>
        <authorList>
            <person name="Fang Y."/>
            <person name="Liao Q."/>
        </authorList>
    </citation>
    <scope>NUCLEOTIDE SEQUENCE</scope>
    <source>
        <strain evidence="9">H3</strain>
        <tissue evidence="9">Leaf</tissue>
    </source>
</reference>
<keyword evidence="5 8" id="KW-0802">TPR repeat</keyword>